<dbReference type="eggNOG" id="COG1597">
    <property type="taxonomic scope" value="Bacteria"/>
</dbReference>
<dbReference type="InterPro" id="IPR050187">
    <property type="entry name" value="Lipid_Phosphate_FormReg"/>
</dbReference>
<dbReference type="OrthoDB" id="142078at2"/>
<dbReference type="AlphaFoldDB" id="B1Y4Y8"/>
<dbReference type="InterPro" id="IPR001206">
    <property type="entry name" value="Diacylglycerol_kinase_cat_dom"/>
</dbReference>
<keyword evidence="7" id="KW-1185">Reference proteome</keyword>
<dbReference type="Pfam" id="PF19279">
    <property type="entry name" value="YegS_C"/>
    <property type="match status" value="1"/>
</dbReference>
<evidence type="ECO:0000259" key="5">
    <source>
        <dbReference type="PROSITE" id="PS50146"/>
    </source>
</evidence>
<name>B1Y4Y8_LEPCP</name>
<dbReference type="PROSITE" id="PS50146">
    <property type="entry name" value="DAGK"/>
    <property type="match status" value="1"/>
</dbReference>
<dbReference type="RefSeq" id="WP_012348631.1">
    <property type="nucleotide sequence ID" value="NC_010524.1"/>
</dbReference>
<dbReference type="InterPro" id="IPR017438">
    <property type="entry name" value="ATP-NAD_kinase_N"/>
</dbReference>
<dbReference type="KEGG" id="lch:Lcho_3630"/>
<dbReference type="Gene3D" id="2.60.200.40">
    <property type="match status" value="1"/>
</dbReference>
<dbReference type="PANTHER" id="PTHR12358">
    <property type="entry name" value="SPHINGOSINE KINASE"/>
    <property type="match status" value="1"/>
</dbReference>
<dbReference type="InterPro" id="IPR045540">
    <property type="entry name" value="YegS/DAGK_C"/>
</dbReference>
<evidence type="ECO:0000256" key="4">
    <source>
        <dbReference type="ARBA" id="ARBA00022840"/>
    </source>
</evidence>
<dbReference type="EMBL" id="CP001013">
    <property type="protein sequence ID" value="ACB35884.1"/>
    <property type="molecule type" value="Genomic_DNA"/>
</dbReference>
<proteinExistence type="predicted"/>
<dbReference type="HOGENOM" id="CLU_045532_0_1_4"/>
<dbReference type="STRING" id="395495.Lcho_3630"/>
<accession>B1Y4Y8</accession>
<dbReference type="Pfam" id="PF00781">
    <property type="entry name" value="DAGK_cat"/>
    <property type="match status" value="1"/>
</dbReference>
<keyword evidence="2" id="KW-0547">Nucleotide-binding</keyword>
<evidence type="ECO:0000313" key="6">
    <source>
        <dbReference type="EMBL" id="ACB35884.1"/>
    </source>
</evidence>
<organism evidence="6 7">
    <name type="scientific">Leptothrix cholodnii (strain ATCC 51168 / LMG 8142 / SP-6)</name>
    <name type="common">Leptothrix discophora (strain SP-6)</name>
    <dbReference type="NCBI Taxonomy" id="395495"/>
    <lineage>
        <taxon>Bacteria</taxon>
        <taxon>Pseudomonadati</taxon>
        <taxon>Pseudomonadota</taxon>
        <taxon>Betaproteobacteria</taxon>
        <taxon>Burkholderiales</taxon>
        <taxon>Sphaerotilaceae</taxon>
        <taxon>Leptothrix</taxon>
    </lineage>
</organism>
<evidence type="ECO:0000313" key="7">
    <source>
        <dbReference type="Proteomes" id="UP000001693"/>
    </source>
</evidence>
<keyword evidence="4" id="KW-0067">ATP-binding</keyword>
<dbReference type="Proteomes" id="UP000001693">
    <property type="component" value="Chromosome"/>
</dbReference>
<dbReference type="GO" id="GO:0005886">
    <property type="term" value="C:plasma membrane"/>
    <property type="evidence" value="ECO:0007669"/>
    <property type="project" value="TreeGrafter"/>
</dbReference>
<dbReference type="PANTHER" id="PTHR12358:SF106">
    <property type="entry name" value="LIPID KINASE YEGS"/>
    <property type="match status" value="1"/>
</dbReference>
<keyword evidence="1" id="KW-0808">Transferase</keyword>
<evidence type="ECO:0000256" key="1">
    <source>
        <dbReference type="ARBA" id="ARBA00022679"/>
    </source>
</evidence>
<feature type="domain" description="DAGKc" evidence="5">
    <location>
        <begin position="4"/>
        <end position="133"/>
    </location>
</feature>
<dbReference type="SUPFAM" id="SSF111331">
    <property type="entry name" value="NAD kinase/diacylglycerol kinase-like"/>
    <property type="match status" value="1"/>
</dbReference>
<keyword evidence="3 6" id="KW-0418">Kinase</keyword>
<evidence type="ECO:0000256" key="3">
    <source>
        <dbReference type="ARBA" id="ARBA00022777"/>
    </source>
</evidence>
<protein>
    <submittedName>
        <fullName evidence="6">Diacylglycerol kinase catalytic region</fullName>
    </submittedName>
</protein>
<dbReference type="GO" id="GO:0005524">
    <property type="term" value="F:ATP binding"/>
    <property type="evidence" value="ECO:0007669"/>
    <property type="project" value="UniProtKB-KW"/>
</dbReference>
<dbReference type="GO" id="GO:0016301">
    <property type="term" value="F:kinase activity"/>
    <property type="evidence" value="ECO:0007669"/>
    <property type="project" value="UniProtKB-KW"/>
</dbReference>
<sequence>MSATSQPSGVVLLNPHANGGKALALRRPIEAWLARNSPGVSLLVPDGIDQALATLAILAARSRVVLVGGDGTLNRMLPAILRCGHRIGLVPAGKRNDTARAIGIDTLQWPEALAYALHAPTGPVDLGQLDTETETRHFISGLSAGFDAHIARGVTDAPLWLRGAPRYLWAGAQAWPGLHLRELRVWINGQLEHDGNTLMVSVHNTASSHGGVPAAPGARINDHRLDTLVVGSVGRLGVLPLMWRVARGRHVRPPRVSLHGTRKMLVDATEPMSVVIDGEALAPVARFSVHVLTRGLHLAGAHMLGEQLADSHIVNPAVVSTIIEGDGPSTLPPAAT</sequence>
<reference evidence="6 7" key="1">
    <citation type="submission" date="2008-03" db="EMBL/GenBank/DDBJ databases">
        <title>Complete sequence of Leptothrix cholodnii SP-6.</title>
        <authorList>
            <consortium name="US DOE Joint Genome Institute"/>
            <person name="Copeland A."/>
            <person name="Lucas S."/>
            <person name="Lapidus A."/>
            <person name="Glavina del Rio T."/>
            <person name="Dalin E."/>
            <person name="Tice H."/>
            <person name="Bruce D."/>
            <person name="Goodwin L."/>
            <person name="Pitluck S."/>
            <person name="Chertkov O."/>
            <person name="Brettin T."/>
            <person name="Detter J.C."/>
            <person name="Han C."/>
            <person name="Kuske C.R."/>
            <person name="Schmutz J."/>
            <person name="Larimer F."/>
            <person name="Land M."/>
            <person name="Hauser L."/>
            <person name="Kyrpides N."/>
            <person name="Lykidis A."/>
            <person name="Emerson D."/>
            <person name="Richardson P."/>
        </authorList>
    </citation>
    <scope>NUCLEOTIDE SEQUENCE [LARGE SCALE GENOMIC DNA]</scope>
    <source>
        <strain evidence="7">ATCC 51168 / LMG 8142 / SP-6</strain>
    </source>
</reference>
<dbReference type="InterPro" id="IPR016064">
    <property type="entry name" value="NAD/diacylglycerol_kinase_sf"/>
</dbReference>
<gene>
    <name evidence="6" type="ordered locus">Lcho_3630</name>
</gene>
<dbReference type="Gene3D" id="3.40.50.10330">
    <property type="entry name" value="Probable inorganic polyphosphate/atp-NAD kinase, domain 1"/>
    <property type="match status" value="1"/>
</dbReference>
<evidence type="ECO:0000256" key="2">
    <source>
        <dbReference type="ARBA" id="ARBA00022741"/>
    </source>
</evidence>